<feature type="signal peptide" evidence="2">
    <location>
        <begin position="1"/>
        <end position="33"/>
    </location>
</feature>
<gene>
    <name evidence="3" type="ORF">SAMN05518846_102334</name>
</gene>
<feature type="region of interest" description="Disordered" evidence="1">
    <location>
        <begin position="30"/>
        <end position="57"/>
    </location>
</feature>
<protein>
    <recommendedName>
        <fullName evidence="5">Fe/B12 periplasmic-binding domain-containing protein</fullName>
    </recommendedName>
</protein>
<feature type="chain" id="PRO_5011658771" description="Fe/B12 periplasmic-binding domain-containing protein" evidence="2">
    <location>
        <begin position="34"/>
        <end position="118"/>
    </location>
</feature>
<sequence>MSERKITGKKTAGGIATLLLLFSLMATGCGSQAESNGRNQTNGKSEAAAPSSSAPASKPITYLGKEYQVPEKPKKIAVLSVEGLEEMHILGVKPYAAAKDMYVNGIPEEVGCGSTKTD</sequence>
<accession>A0A1I3PCY4</accession>
<keyword evidence="4" id="KW-1185">Reference proteome</keyword>
<dbReference type="PROSITE" id="PS51257">
    <property type="entry name" value="PROKAR_LIPOPROTEIN"/>
    <property type="match status" value="1"/>
</dbReference>
<reference evidence="4" key="1">
    <citation type="submission" date="2016-10" db="EMBL/GenBank/DDBJ databases">
        <authorList>
            <person name="Varghese N."/>
            <person name="Submissions S."/>
        </authorList>
    </citation>
    <scope>NUCLEOTIDE SEQUENCE [LARGE SCALE GENOMIC DNA]</scope>
    <source>
        <strain evidence="4">OK042</strain>
    </source>
</reference>
<organism evidence="3 4">
    <name type="scientific">Brevibacillus centrosporus</name>
    <dbReference type="NCBI Taxonomy" id="54910"/>
    <lineage>
        <taxon>Bacteria</taxon>
        <taxon>Bacillati</taxon>
        <taxon>Bacillota</taxon>
        <taxon>Bacilli</taxon>
        <taxon>Bacillales</taxon>
        <taxon>Paenibacillaceae</taxon>
        <taxon>Brevibacillus</taxon>
    </lineage>
</organism>
<feature type="compositionally biased region" description="Low complexity" evidence="1">
    <location>
        <begin position="45"/>
        <end position="57"/>
    </location>
</feature>
<dbReference type="Proteomes" id="UP000198915">
    <property type="component" value="Unassembled WGS sequence"/>
</dbReference>
<evidence type="ECO:0000256" key="2">
    <source>
        <dbReference type="SAM" id="SignalP"/>
    </source>
</evidence>
<dbReference type="STRING" id="1884381.SAMN05518846_102334"/>
<evidence type="ECO:0008006" key="5">
    <source>
        <dbReference type="Google" id="ProtNLM"/>
    </source>
</evidence>
<dbReference type="SUPFAM" id="SSF53807">
    <property type="entry name" value="Helical backbone' metal receptor"/>
    <property type="match status" value="1"/>
</dbReference>
<evidence type="ECO:0000256" key="1">
    <source>
        <dbReference type="SAM" id="MobiDB-lite"/>
    </source>
</evidence>
<name>A0A1I3PCY4_9BACL</name>
<dbReference type="RefSeq" id="WP_139228064.1">
    <property type="nucleotide sequence ID" value="NZ_FORT01000002.1"/>
</dbReference>
<dbReference type="Gene3D" id="3.40.50.1980">
    <property type="entry name" value="Nitrogenase molybdenum iron protein domain"/>
    <property type="match status" value="1"/>
</dbReference>
<proteinExistence type="predicted"/>
<keyword evidence="2" id="KW-0732">Signal</keyword>
<evidence type="ECO:0000313" key="3">
    <source>
        <dbReference type="EMBL" id="SFJ19494.1"/>
    </source>
</evidence>
<dbReference type="EMBL" id="FORT01000002">
    <property type="protein sequence ID" value="SFJ19494.1"/>
    <property type="molecule type" value="Genomic_DNA"/>
</dbReference>
<feature type="compositionally biased region" description="Polar residues" evidence="1">
    <location>
        <begin position="30"/>
        <end position="44"/>
    </location>
</feature>
<evidence type="ECO:0000313" key="4">
    <source>
        <dbReference type="Proteomes" id="UP000198915"/>
    </source>
</evidence>
<dbReference type="AlphaFoldDB" id="A0A1I3PCY4"/>